<keyword evidence="3" id="KW-1185">Reference proteome</keyword>
<dbReference type="AlphaFoldDB" id="A0A0J7L6U9"/>
<evidence type="ECO:0000313" key="2">
    <source>
        <dbReference type="EMBL" id="KMQ98249.1"/>
    </source>
</evidence>
<dbReference type="Proteomes" id="UP000036403">
    <property type="component" value="Unassembled WGS sequence"/>
</dbReference>
<dbReference type="OrthoDB" id="6516201at2759"/>
<protein>
    <submittedName>
        <fullName evidence="2">Egf-like domain-containing protein 7 protein</fullName>
    </submittedName>
</protein>
<sequence>MANPVGGIVNTDENAFEARDLENDFHDMSTTKDPMTSHDAENEVSDDDQDYEVILKRLTKLEKQVAKNRKRDTETSEMNTKVTLAIESVNEMKRTVENVVYI</sequence>
<evidence type="ECO:0000313" key="3">
    <source>
        <dbReference type="Proteomes" id="UP000036403"/>
    </source>
</evidence>
<name>A0A0J7L6U9_LASNI</name>
<organism evidence="2 3">
    <name type="scientific">Lasius niger</name>
    <name type="common">Black garden ant</name>
    <dbReference type="NCBI Taxonomy" id="67767"/>
    <lineage>
        <taxon>Eukaryota</taxon>
        <taxon>Metazoa</taxon>
        <taxon>Ecdysozoa</taxon>
        <taxon>Arthropoda</taxon>
        <taxon>Hexapoda</taxon>
        <taxon>Insecta</taxon>
        <taxon>Pterygota</taxon>
        <taxon>Neoptera</taxon>
        <taxon>Endopterygota</taxon>
        <taxon>Hymenoptera</taxon>
        <taxon>Apocrita</taxon>
        <taxon>Aculeata</taxon>
        <taxon>Formicoidea</taxon>
        <taxon>Formicidae</taxon>
        <taxon>Formicinae</taxon>
        <taxon>Lasius</taxon>
        <taxon>Lasius</taxon>
    </lineage>
</organism>
<dbReference type="EMBL" id="LBMM01000483">
    <property type="protein sequence ID" value="KMQ98249.1"/>
    <property type="molecule type" value="Genomic_DNA"/>
</dbReference>
<dbReference type="STRING" id="67767.A0A0J7L6U9"/>
<evidence type="ECO:0000256" key="1">
    <source>
        <dbReference type="SAM" id="MobiDB-lite"/>
    </source>
</evidence>
<proteinExistence type="predicted"/>
<accession>A0A0J7L6U9</accession>
<feature type="compositionally biased region" description="Basic and acidic residues" evidence="1">
    <location>
        <begin position="26"/>
        <end position="41"/>
    </location>
</feature>
<feature type="region of interest" description="Disordered" evidence="1">
    <location>
        <begin position="26"/>
        <end position="49"/>
    </location>
</feature>
<dbReference type="PaxDb" id="67767-A0A0J7L6U9"/>
<comment type="caution">
    <text evidence="2">The sequence shown here is derived from an EMBL/GenBank/DDBJ whole genome shotgun (WGS) entry which is preliminary data.</text>
</comment>
<reference evidence="2 3" key="1">
    <citation type="submission" date="2015-04" db="EMBL/GenBank/DDBJ databases">
        <title>Lasius niger genome sequencing.</title>
        <authorList>
            <person name="Konorov E.A."/>
            <person name="Nikitin M.A."/>
            <person name="Kirill M.V."/>
            <person name="Chang P."/>
        </authorList>
    </citation>
    <scope>NUCLEOTIDE SEQUENCE [LARGE SCALE GENOMIC DNA]</scope>
    <source>
        <tissue evidence="2">Whole</tissue>
    </source>
</reference>
<gene>
    <name evidence="2" type="ORF">RF55_1393</name>
</gene>